<feature type="domain" description="Glutamine amidotransferase" evidence="1">
    <location>
        <begin position="60"/>
        <end position="198"/>
    </location>
</feature>
<dbReference type="OrthoDB" id="92161at2759"/>
<proteinExistence type="predicted"/>
<reference evidence="2 3" key="1">
    <citation type="journal article" date="2021" name="Nat. Commun.">
        <title>Genetic determinants of endophytism in the Arabidopsis root mycobiome.</title>
        <authorList>
            <person name="Mesny F."/>
            <person name="Miyauchi S."/>
            <person name="Thiergart T."/>
            <person name="Pickel B."/>
            <person name="Atanasova L."/>
            <person name="Karlsson M."/>
            <person name="Huettel B."/>
            <person name="Barry K.W."/>
            <person name="Haridas S."/>
            <person name="Chen C."/>
            <person name="Bauer D."/>
            <person name="Andreopoulos W."/>
            <person name="Pangilinan J."/>
            <person name="LaButti K."/>
            <person name="Riley R."/>
            <person name="Lipzen A."/>
            <person name="Clum A."/>
            <person name="Drula E."/>
            <person name="Henrissat B."/>
            <person name="Kohler A."/>
            <person name="Grigoriev I.V."/>
            <person name="Martin F.M."/>
            <person name="Hacquard S."/>
        </authorList>
    </citation>
    <scope>NUCLEOTIDE SEQUENCE [LARGE SCALE GENOMIC DNA]</scope>
    <source>
        <strain evidence="2 3">MPI-CAGE-CH-0241</strain>
    </source>
</reference>
<accession>A0A9P9ANP5</accession>
<evidence type="ECO:0000313" key="2">
    <source>
        <dbReference type="EMBL" id="KAH6887412.1"/>
    </source>
</evidence>
<dbReference type="GO" id="GO:0005634">
    <property type="term" value="C:nucleus"/>
    <property type="evidence" value="ECO:0007669"/>
    <property type="project" value="TreeGrafter"/>
</dbReference>
<dbReference type="Gene3D" id="3.40.50.880">
    <property type="match status" value="1"/>
</dbReference>
<dbReference type="PANTHER" id="PTHR42695">
    <property type="entry name" value="GLUTAMINE AMIDOTRANSFERASE YLR126C-RELATED"/>
    <property type="match status" value="1"/>
</dbReference>
<comment type="caution">
    <text evidence="2">The sequence shown here is derived from an EMBL/GenBank/DDBJ whole genome shotgun (WGS) entry which is preliminary data.</text>
</comment>
<dbReference type="PANTHER" id="PTHR42695:SF5">
    <property type="entry name" value="GLUTAMINE AMIDOTRANSFERASE YLR126C-RELATED"/>
    <property type="match status" value="1"/>
</dbReference>
<dbReference type="InterPro" id="IPR044992">
    <property type="entry name" value="ChyE-like"/>
</dbReference>
<dbReference type="EMBL" id="JAGPYM010000014">
    <property type="protein sequence ID" value="KAH6887412.1"/>
    <property type="molecule type" value="Genomic_DNA"/>
</dbReference>
<evidence type="ECO:0000259" key="1">
    <source>
        <dbReference type="Pfam" id="PF00117"/>
    </source>
</evidence>
<dbReference type="CDD" id="cd01741">
    <property type="entry name" value="GATase1_1"/>
    <property type="match status" value="1"/>
</dbReference>
<dbReference type="SUPFAM" id="SSF52317">
    <property type="entry name" value="Class I glutamine amidotransferase-like"/>
    <property type="match status" value="1"/>
</dbReference>
<evidence type="ECO:0000313" key="3">
    <source>
        <dbReference type="Proteomes" id="UP000777438"/>
    </source>
</evidence>
<keyword evidence="3" id="KW-1185">Reference proteome</keyword>
<dbReference type="GO" id="GO:0005829">
    <property type="term" value="C:cytosol"/>
    <property type="evidence" value="ECO:0007669"/>
    <property type="project" value="TreeGrafter"/>
</dbReference>
<organism evidence="2 3">
    <name type="scientific">Thelonectria olida</name>
    <dbReference type="NCBI Taxonomy" id="1576542"/>
    <lineage>
        <taxon>Eukaryota</taxon>
        <taxon>Fungi</taxon>
        <taxon>Dikarya</taxon>
        <taxon>Ascomycota</taxon>
        <taxon>Pezizomycotina</taxon>
        <taxon>Sordariomycetes</taxon>
        <taxon>Hypocreomycetidae</taxon>
        <taxon>Hypocreales</taxon>
        <taxon>Nectriaceae</taxon>
        <taxon>Thelonectria</taxon>
    </lineage>
</organism>
<dbReference type="AlphaFoldDB" id="A0A9P9ANP5"/>
<dbReference type="PROSITE" id="PS51273">
    <property type="entry name" value="GATASE_TYPE_1"/>
    <property type="match status" value="1"/>
</dbReference>
<protein>
    <submittedName>
        <fullName evidence="2">Class I glutamine amidotransferase-like protein</fullName>
    </submittedName>
</protein>
<keyword evidence="2" id="KW-0315">Glutamine amidotransferase</keyword>
<name>A0A9P9ANP5_9HYPO</name>
<dbReference type="Proteomes" id="UP000777438">
    <property type="component" value="Unassembled WGS sequence"/>
</dbReference>
<dbReference type="InterPro" id="IPR017926">
    <property type="entry name" value="GATASE"/>
</dbReference>
<dbReference type="Pfam" id="PF00117">
    <property type="entry name" value="GATase"/>
    <property type="match status" value="1"/>
</dbReference>
<gene>
    <name evidence="2" type="ORF">B0T10DRAFT_406497</name>
</gene>
<sequence length="247" mass="27411">MATVFHLAILETDTTPTSISDVEGTYADIVEKFVRCGLDQAEKPIPEVRITKWNVVEGQSYPDLAEVDAIFLTAGRYSAYDDYPWAFRLMGLIQKAYEKEIPMLAICYGHQILARALGGKVTINPKGSELSVTSIDLTPQGADLFGVKSLNVHQMHLDAVVELPPGMDIIGSSSRCDVQLLYQKGRVFGIQGHPEANSFVIKESLKARLCQNLIDSDTYHDAMSQADRVHDGKLFSRVVPRFLFDDC</sequence>
<dbReference type="InterPro" id="IPR029062">
    <property type="entry name" value="Class_I_gatase-like"/>
</dbReference>